<feature type="compositionally biased region" description="Basic and acidic residues" evidence="2">
    <location>
        <begin position="159"/>
        <end position="168"/>
    </location>
</feature>
<reference evidence="4" key="1">
    <citation type="journal article" date="2017" name="bioRxiv">
        <title>Comparative analysis of the genomes of Stylophora pistillata and Acropora digitifera provides evidence for extensive differences between species of corals.</title>
        <authorList>
            <person name="Voolstra C.R."/>
            <person name="Li Y."/>
            <person name="Liew Y.J."/>
            <person name="Baumgarten S."/>
            <person name="Zoccola D."/>
            <person name="Flot J.-F."/>
            <person name="Tambutte S."/>
            <person name="Allemand D."/>
            <person name="Aranda M."/>
        </authorList>
    </citation>
    <scope>NUCLEOTIDE SEQUENCE [LARGE SCALE GENOMIC DNA]</scope>
</reference>
<dbReference type="GO" id="GO:0003677">
    <property type="term" value="F:DNA binding"/>
    <property type="evidence" value="ECO:0007669"/>
    <property type="project" value="InterPro"/>
</dbReference>
<feature type="region of interest" description="Disordered" evidence="2">
    <location>
        <begin position="143"/>
        <end position="224"/>
    </location>
</feature>
<dbReference type="InterPro" id="IPR011010">
    <property type="entry name" value="DNA_brk_join_enz"/>
</dbReference>
<evidence type="ECO:0000256" key="2">
    <source>
        <dbReference type="SAM" id="MobiDB-lite"/>
    </source>
</evidence>
<dbReference type="AlphaFoldDB" id="A0A2B4RIF2"/>
<dbReference type="GO" id="GO:0015074">
    <property type="term" value="P:DNA integration"/>
    <property type="evidence" value="ECO:0007669"/>
    <property type="project" value="InterPro"/>
</dbReference>
<evidence type="ECO:0000313" key="3">
    <source>
        <dbReference type="EMBL" id="PFX17381.1"/>
    </source>
</evidence>
<feature type="compositionally biased region" description="Acidic residues" evidence="2">
    <location>
        <begin position="169"/>
        <end position="202"/>
    </location>
</feature>
<feature type="region of interest" description="Disordered" evidence="2">
    <location>
        <begin position="326"/>
        <end position="405"/>
    </location>
</feature>
<accession>A0A2B4RIF2</accession>
<protein>
    <submittedName>
        <fullName evidence="3">Uncharacterized protein</fullName>
    </submittedName>
</protein>
<keyword evidence="4" id="KW-1185">Reference proteome</keyword>
<evidence type="ECO:0000313" key="4">
    <source>
        <dbReference type="Proteomes" id="UP000225706"/>
    </source>
</evidence>
<dbReference type="OrthoDB" id="10635821at2759"/>
<name>A0A2B4RIF2_STYPI</name>
<dbReference type="GO" id="GO:0006310">
    <property type="term" value="P:DNA recombination"/>
    <property type="evidence" value="ECO:0007669"/>
    <property type="project" value="UniProtKB-KW"/>
</dbReference>
<organism evidence="3 4">
    <name type="scientific">Stylophora pistillata</name>
    <name type="common">Smooth cauliflower coral</name>
    <dbReference type="NCBI Taxonomy" id="50429"/>
    <lineage>
        <taxon>Eukaryota</taxon>
        <taxon>Metazoa</taxon>
        <taxon>Cnidaria</taxon>
        <taxon>Anthozoa</taxon>
        <taxon>Hexacorallia</taxon>
        <taxon>Scleractinia</taxon>
        <taxon>Astrocoeniina</taxon>
        <taxon>Pocilloporidae</taxon>
        <taxon>Stylophora</taxon>
    </lineage>
</organism>
<comment type="caution">
    <text evidence="3">The sequence shown here is derived from an EMBL/GenBank/DDBJ whole genome shotgun (WGS) entry which is preliminary data.</text>
</comment>
<feature type="compositionally biased region" description="Polar residues" evidence="2">
    <location>
        <begin position="824"/>
        <end position="835"/>
    </location>
</feature>
<proteinExistence type="predicted"/>
<feature type="compositionally biased region" description="Basic residues" evidence="2">
    <location>
        <begin position="215"/>
        <end position="224"/>
    </location>
</feature>
<gene>
    <name evidence="3" type="ORF">AWC38_SpisGene18296</name>
</gene>
<sequence length="918" mass="104175">MEEKLSILLNLLERAGSGEDEVLEMFNVQDGYEYKAPKPYNPESGKIQLTSDICEFMYFLASMQHCQLQHCERIVKKMMSYVLYVYEMSTESKYKSVHNLNGADMLLGSFNIAQDVCSTADMLCEVQEFKKIEWYTESGNELEGVDSLLEGDSEEGENERDRETHEEEQQVELEVEEEQEDQEVEEEQEDQEVEEEQEDQEVEEKQEGKEMGVGARKRRGPRMKTRKGRWKRWCPRSGCSYLGPCLPQQLQNKHKTKVGSQYYKLCLKVAQRYRGMHDELNEMLPPRSPTLKKKLATPPLKRAMVLDDDSDDEAYVPPISKKRTPILKWVDSDNDSSSHLTPEPRQETPEPEESDVLPPTLAIVKPLDDNPSSKCAPETEGSDIIPPTPLNVTASTAADEDSSDDNVYPSEEAFFKQVNPRTNRHIWLVGFFQYLFTPAAGYHKDQNRLQHACQVKTILTDIDPNGADILVLAEDEGSRVWLDWGNHPHLPSIKEDTKDSLHDLAASLKGWRRYVTKDTSSQCFEKYLNDCDSLLTKKEVDAIMNSKPAVEGRKAIMLADAATSTKELSVQQYCAARDFILVSLTRAVVTRPGALERATLGMFKSARWDNQNCTKVMLVTSHKREADGPAPIAMDVGLVNLVDIFIRKLRPLVTEDESNDARVFLKTDGAPYQRGTIGRRISAFIVKTGVRADRLISATDFRKWLVTEMKRKQRMGLEIDEELLRRLMCHSNKTAEQWYLRESLTEQAAEASKQIAAHTQPTPQKEASHRRVTPEKWVVMEMKRKQRMALEIDEVIHERLVCLSKNTPEKGYLSESLTEQAAEASQLTAAHTQRTPQKEASHTLVTPEKEVAHTSVTPEGVPAATLAKPQLPNESDEEAVVPHQSTSSLSSEQIAVIPKVFKDDITEGLPPVRNGWWH</sequence>
<feature type="compositionally biased region" description="Acidic residues" evidence="2">
    <location>
        <begin position="149"/>
        <end position="158"/>
    </location>
</feature>
<dbReference type="SUPFAM" id="SSF56349">
    <property type="entry name" value="DNA breaking-rejoining enzymes"/>
    <property type="match status" value="1"/>
</dbReference>
<feature type="compositionally biased region" description="Basic and acidic residues" evidence="2">
    <location>
        <begin position="836"/>
        <end position="852"/>
    </location>
</feature>
<feature type="region of interest" description="Disordered" evidence="2">
    <location>
        <begin position="824"/>
        <end position="862"/>
    </location>
</feature>
<evidence type="ECO:0000256" key="1">
    <source>
        <dbReference type="ARBA" id="ARBA00023172"/>
    </source>
</evidence>
<dbReference type="Proteomes" id="UP000225706">
    <property type="component" value="Unassembled WGS sequence"/>
</dbReference>
<dbReference type="Gene3D" id="1.10.443.10">
    <property type="entry name" value="Intergrase catalytic core"/>
    <property type="match status" value="1"/>
</dbReference>
<keyword evidence="1" id="KW-0233">DNA recombination</keyword>
<dbReference type="InterPro" id="IPR013762">
    <property type="entry name" value="Integrase-like_cat_sf"/>
</dbReference>
<dbReference type="EMBL" id="LSMT01000477">
    <property type="protein sequence ID" value="PFX17381.1"/>
    <property type="molecule type" value="Genomic_DNA"/>
</dbReference>